<dbReference type="RefSeq" id="WP_186538600.1">
    <property type="nucleotide sequence ID" value="NZ_RSCL01000011.1"/>
</dbReference>
<sequence>MIGQWVEVGGSVPIVAMSGRNIIQQICYEDKKVFITTTPAYEIVKSKVV</sequence>
<reference evidence="1" key="2">
    <citation type="journal article" date="2019" name="Genome Biol. Evol.">
        <title>Day and night: Metabolic profiles and evolutionary relationships of six axenic non-marine cyanobacteria.</title>
        <authorList>
            <person name="Will S.E."/>
            <person name="Henke P."/>
            <person name="Boedeker C."/>
            <person name="Huang S."/>
            <person name="Brinkmann H."/>
            <person name="Rohde M."/>
            <person name="Jarek M."/>
            <person name="Friedl T."/>
            <person name="Seufert S."/>
            <person name="Schumacher M."/>
            <person name="Overmann J."/>
            <person name="Neumann-Schaal M."/>
            <person name="Petersen J."/>
        </authorList>
    </citation>
    <scope>NUCLEOTIDE SEQUENCE [LARGE SCALE GENOMIC DNA]</scope>
    <source>
        <strain evidence="1">PCC 7102</strain>
    </source>
</reference>
<name>A0A433VE19_9CYAN</name>
<organism evidence="1 2">
    <name type="scientific">Dulcicalothrix desertica PCC 7102</name>
    <dbReference type="NCBI Taxonomy" id="232991"/>
    <lineage>
        <taxon>Bacteria</taxon>
        <taxon>Bacillati</taxon>
        <taxon>Cyanobacteriota</taxon>
        <taxon>Cyanophyceae</taxon>
        <taxon>Nostocales</taxon>
        <taxon>Calotrichaceae</taxon>
        <taxon>Dulcicalothrix</taxon>
    </lineage>
</organism>
<accession>A0A433VE19</accession>
<reference evidence="1" key="1">
    <citation type="submission" date="2018-12" db="EMBL/GenBank/DDBJ databases">
        <authorList>
            <person name="Will S."/>
            <person name="Neumann-Schaal M."/>
            <person name="Henke P."/>
        </authorList>
    </citation>
    <scope>NUCLEOTIDE SEQUENCE</scope>
    <source>
        <strain evidence="1">PCC 7102</strain>
    </source>
</reference>
<proteinExistence type="predicted"/>
<comment type="caution">
    <text evidence="1">The sequence shown here is derived from an EMBL/GenBank/DDBJ whole genome shotgun (WGS) entry which is preliminary data.</text>
</comment>
<evidence type="ECO:0000313" key="2">
    <source>
        <dbReference type="Proteomes" id="UP000271624"/>
    </source>
</evidence>
<keyword evidence="2" id="KW-1185">Reference proteome</keyword>
<protein>
    <submittedName>
        <fullName evidence="1">Uncharacterized protein</fullName>
    </submittedName>
</protein>
<gene>
    <name evidence="1" type="ORF">DSM106972_045900</name>
</gene>
<dbReference type="Proteomes" id="UP000271624">
    <property type="component" value="Unassembled WGS sequence"/>
</dbReference>
<evidence type="ECO:0000313" key="1">
    <source>
        <dbReference type="EMBL" id="RUT04362.1"/>
    </source>
</evidence>
<dbReference type="EMBL" id="RSCL01000011">
    <property type="protein sequence ID" value="RUT04362.1"/>
    <property type="molecule type" value="Genomic_DNA"/>
</dbReference>
<dbReference type="AlphaFoldDB" id="A0A433VE19"/>